<keyword evidence="3" id="KW-1185">Reference proteome</keyword>
<protein>
    <submittedName>
        <fullName evidence="2">Uncharacterized protein</fullName>
    </submittedName>
</protein>
<gene>
    <name evidence="2" type="ORF">LAWI1_G003603</name>
</gene>
<organism evidence="2 3">
    <name type="scientific">Lachnellula willkommii</name>
    <dbReference type="NCBI Taxonomy" id="215461"/>
    <lineage>
        <taxon>Eukaryota</taxon>
        <taxon>Fungi</taxon>
        <taxon>Dikarya</taxon>
        <taxon>Ascomycota</taxon>
        <taxon>Pezizomycotina</taxon>
        <taxon>Leotiomycetes</taxon>
        <taxon>Helotiales</taxon>
        <taxon>Lachnaceae</taxon>
        <taxon>Lachnellula</taxon>
    </lineage>
</organism>
<evidence type="ECO:0000256" key="1">
    <source>
        <dbReference type="SAM" id="MobiDB-lite"/>
    </source>
</evidence>
<dbReference type="AlphaFoldDB" id="A0A559MBK3"/>
<evidence type="ECO:0000313" key="2">
    <source>
        <dbReference type="EMBL" id="TVY90308.1"/>
    </source>
</evidence>
<dbReference type="EMBL" id="QGML01000910">
    <property type="protein sequence ID" value="TVY90308.1"/>
    <property type="molecule type" value="Genomic_DNA"/>
</dbReference>
<evidence type="ECO:0000313" key="3">
    <source>
        <dbReference type="Proteomes" id="UP000315522"/>
    </source>
</evidence>
<feature type="region of interest" description="Disordered" evidence="1">
    <location>
        <begin position="321"/>
        <end position="375"/>
    </location>
</feature>
<feature type="compositionally biased region" description="Pro residues" evidence="1">
    <location>
        <begin position="1"/>
        <end position="11"/>
    </location>
</feature>
<feature type="compositionally biased region" description="Polar residues" evidence="1">
    <location>
        <begin position="364"/>
        <end position="375"/>
    </location>
</feature>
<reference evidence="2 3" key="1">
    <citation type="submission" date="2018-05" db="EMBL/GenBank/DDBJ databases">
        <title>Genome sequencing and assembly of the regulated plant pathogen Lachnellula willkommii and related sister species for the development of diagnostic species identification markers.</title>
        <authorList>
            <person name="Giroux E."/>
            <person name="Bilodeau G."/>
        </authorList>
    </citation>
    <scope>NUCLEOTIDE SEQUENCE [LARGE SCALE GENOMIC DNA]</scope>
    <source>
        <strain evidence="2 3">CBS 172.35</strain>
    </source>
</reference>
<proteinExistence type="predicted"/>
<feature type="region of interest" description="Disordered" evidence="1">
    <location>
        <begin position="1"/>
        <end position="33"/>
    </location>
</feature>
<feature type="compositionally biased region" description="Basic and acidic residues" evidence="1">
    <location>
        <begin position="331"/>
        <end position="363"/>
    </location>
</feature>
<comment type="caution">
    <text evidence="2">The sequence shown here is derived from an EMBL/GenBank/DDBJ whole genome shotgun (WGS) entry which is preliminary data.</text>
</comment>
<name>A0A559MBK3_9HELO</name>
<sequence length="375" mass="42536">MVFHPRPPQDVTPPESFTNPPLTPPGTDEKTTTSISRIVEEIRNRRKGRGLTRIPWACYILDLQGYQNLLQELQRDESLWGFAQHKLRYDYFPSVNRLTLRMPTFLHEKFIASIVEEIYTQLKLIQGKAAEFAKEISTIGLASIEFADQDYGKHDPDAQFQHSKAQYPGVVIEVSYSQKRKDLARLADDYILGSDGDIRAVVGLDIEYKASKKATLSVWRPSIVTNEAGEKELVAAQTVSNECSYANIEWVFRNCNGTPNASRTKGLELRLRDFTTEELADSDGRLRDPIWISAHTLCACLEGAENTASIVKQKAGVVRSTKPWVRKRRRESTPPEELKHKDEKRFRAHETRAEDDAAKDDSSYKTGSTSETETN</sequence>
<accession>A0A559MBK3</accession>
<dbReference type="Proteomes" id="UP000315522">
    <property type="component" value="Unassembled WGS sequence"/>
</dbReference>